<proteinExistence type="inferred from homology"/>
<dbReference type="PROSITE" id="PS00571">
    <property type="entry name" value="AMIDASES"/>
    <property type="match status" value="1"/>
</dbReference>
<dbReference type="Proteomes" id="UP000258309">
    <property type="component" value="Unassembled WGS sequence"/>
</dbReference>
<name>A0A3E2H950_SCYLI</name>
<dbReference type="PANTHER" id="PTHR46072:SF7">
    <property type="entry name" value="AMIDASE"/>
    <property type="match status" value="1"/>
</dbReference>
<comment type="caution">
    <text evidence="8">The sequence shown here is derived from an EMBL/GenBank/DDBJ whole genome shotgun (WGS) entry which is preliminary data.</text>
</comment>
<sequence>MHYFISYPELSSASQETDEPESYQPASFFSISPDSPSSFQPKDPGVHKPLSISQVLEKKLRWVTLGGQYDWTNKVYPNETPPAFPNDIAQMISGLFPEMEAQAAIVNLYSPGDTLSLHRDVSEEVDRGLAQCRRVWVLADGPPLGCSHAISFHPTHPKERRDAVNALIPESWRLTTPLPSVEEQRDLTGYIQQFLSPRELEITETDAVGIAANTTSGKWKAREVAEAFCHRAALAHQMVNCLHAIFFDAAIADAQKLDDYYAEHKKPVGPLHGVPVSLKDQLHVKGVETHMGYVGWIGTFEGKKGTGKEKVFESEMVRELRNLGAILYCKTSVPHTLMMGETANNIIGYTYNPKNRYLSSGGSSGGEGALIGLRGSALGLGTDVGGSIRIPSAFNGLYGLKPSSGRLPYEGMANSMDGQNTILSAVGPLGTSAGALKLIVKSILSQKPWLYDPLVAEIPWRDEQEQAVYDIVKSNGGEQLAFGVMRTDGIVQPQPPVCRAVEMVVQTVKRLGHKVIEWEPPSHETVLSLCSEVWKFDGGADVNEVFSKTGEPMEEGVTWLLGDGTSEQYTGSRIAAVNVAKRQFQKKYMDYWNTTATKTGTGRPVDAVIAPVAPFAAAKKNTYEYYDYTSGVLPVTTADKNIDVVDQGYIPKNQHDEKVYKNYDPEIFDGAHVSVQLVGRRYQEEKILAIIEVIGDALGKHISGENAVETKL</sequence>
<accession>A0A3E2H950</accession>
<feature type="non-terminal residue" evidence="8">
    <location>
        <position position="712"/>
    </location>
</feature>
<dbReference type="SUPFAM" id="SSF51197">
    <property type="entry name" value="Clavaminate synthase-like"/>
    <property type="match status" value="1"/>
</dbReference>
<evidence type="ECO:0000256" key="2">
    <source>
        <dbReference type="ARBA" id="ARBA00009199"/>
    </source>
</evidence>
<dbReference type="InterPro" id="IPR027450">
    <property type="entry name" value="AlkB-like"/>
</dbReference>
<comment type="similarity">
    <text evidence="2">Belongs to the amidase family.</text>
</comment>
<dbReference type="SUPFAM" id="SSF75304">
    <property type="entry name" value="Amidase signature (AS) enzymes"/>
    <property type="match status" value="1"/>
</dbReference>
<protein>
    <recommendedName>
        <fullName evidence="3">amidase</fullName>
        <ecNumber evidence="3">3.5.1.4</ecNumber>
    </recommendedName>
</protein>
<dbReference type="InterPro" id="IPR037151">
    <property type="entry name" value="AlkB-like_sf"/>
</dbReference>
<evidence type="ECO:0000256" key="3">
    <source>
        <dbReference type="ARBA" id="ARBA00012922"/>
    </source>
</evidence>
<reference evidence="8 9" key="1">
    <citation type="submission" date="2018-05" db="EMBL/GenBank/DDBJ databases">
        <title>Draft genome sequence of Scytalidium lignicola DSM 105466, a ubiquitous saprotrophic fungus.</title>
        <authorList>
            <person name="Buettner E."/>
            <person name="Gebauer A.M."/>
            <person name="Hofrichter M."/>
            <person name="Liers C."/>
            <person name="Kellner H."/>
        </authorList>
    </citation>
    <scope>NUCLEOTIDE SEQUENCE [LARGE SCALE GENOMIC DNA]</scope>
    <source>
        <strain evidence="8 9">DSM 105466</strain>
    </source>
</reference>
<evidence type="ECO:0000256" key="4">
    <source>
        <dbReference type="ARBA" id="ARBA00022801"/>
    </source>
</evidence>
<keyword evidence="4" id="KW-0378">Hydrolase</keyword>
<dbReference type="InterPro" id="IPR020556">
    <property type="entry name" value="Amidase_CS"/>
</dbReference>
<feature type="region of interest" description="Disordered" evidence="5">
    <location>
        <begin position="1"/>
        <end position="46"/>
    </location>
</feature>
<evidence type="ECO:0000313" key="9">
    <source>
        <dbReference type="Proteomes" id="UP000258309"/>
    </source>
</evidence>
<dbReference type="Gene3D" id="2.60.120.590">
    <property type="entry name" value="Alpha-ketoglutarate-dependent dioxygenase AlkB-like"/>
    <property type="match status" value="1"/>
</dbReference>
<gene>
    <name evidence="8" type="ORF">B7463_g6399</name>
</gene>
<dbReference type="InterPro" id="IPR036928">
    <property type="entry name" value="AS_sf"/>
</dbReference>
<feature type="compositionally biased region" description="Low complexity" evidence="5">
    <location>
        <begin position="25"/>
        <end position="39"/>
    </location>
</feature>
<organism evidence="8 9">
    <name type="scientific">Scytalidium lignicola</name>
    <name type="common">Hyphomycete</name>
    <dbReference type="NCBI Taxonomy" id="5539"/>
    <lineage>
        <taxon>Eukaryota</taxon>
        <taxon>Fungi</taxon>
        <taxon>Dikarya</taxon>
        <taxon>Ascomycota</taxon>
        <taxon>Pezizomycotina</taxon>
        <taxon>Leotiomycetes</taxon>
        <taxon>Leotiomycetes incertae sedis</taxon>
        <taxon>Scytalidium</taxon>
    </lineage>
</organism>
<evidence type="ECO:0000259" key="7">
    <source>
        <dbReference type="Pfam" id="PF13532"/>
    </source>
</evidence>
<feature type="domain" description="Amidase" evidence="6">
    <location>
        <begin position="223"/>
        <end position="688"/>
    </location>
</feature>
<feature type="domain" description="Alpha-ketoglutarate-dependent dioxygenase AlkB-like" evidence="7">
    <location>
        <begin position="39"/>
        <end position="124"/>
    </location>
</feature>
<dbReference type="EMBL" id="NCSJ02000113">
    <property type="protein sequence ID" value="RFU29945.1"/>
    <property type="molecule type" value="Genomic_DNA"/>
</dbReference>
<feature type="non-terminal residue" evidence="8">
    <location>
        <position position="1"/>
    </location>
</feature>
<evidence type="ECO:0000259" key="6">
    <source>
        <dbReference type="Pfam" id="PF01425"/>
    </source>
</evidence>
<comment type="catalytic activity">
    <reaction evidence="1">
        <text>a monocarboxylic acid amide + H2O = a monocarboxylate + NH4(+)</text>
        <dbReference type="Rhea" id="RHEA:12020"/>
        <dbReference type="ChEBI" id="CHEBI:15377"/>
        <dbReference type="ChEBI" id="CHEBI:28938"/>
        <dbReference type="ChEBI" id="CHEBI:35757"/>
        <dbReference type="ChEBI" id="CHEBI:83628"/>
        <dbReference type="EC" id="3.5.1.4"/>
    </reaction>
</comment>
<dbReference type="STRING" id="5539.A0A3E2H950"/>
<dbReference type="OMA" id="DSEHIQW"/>
<dbReference type="InterPro" id="IPR023631">
    <property type="entry name" value="Amidase_dom"/>
</dbReference>
<dbReference type="GO" id="GO:0004040">
    <property type="term" value="F:amidase activity"/>
    <property type="evidence" value="ECO:0007669"/>
    <property type="project" value="UniProtKB-EC"/>
</dbReference>
<dbReference type="Pfam" id="PF13532">
    <property type="entry name" value="2OG-FeII_Oxy_2"/>
    <property type="match status" value="1"/>
</dbReference>
<dbReference type="AlphaFoldDB" id="A0A3E2H950"/>
<dbReference type="OrthoDB" id="6428749at2759"/>
<evidence type="ECO:0000256" key="1">
    <source>
        <dbReference type="ARBA" id="ARBA00001311"/>
    </source>
</evidence>
<dbReference type="EC" id="3.5.1.4" evidence="3"/>
<keyword evidence="9" id="KW-1185">Reference proteome</keyword>
<dbReference type="Gene3D" id="3.90.1300.10">
    <property type="entry name" value="Amidase signature (AS) domain"/>
    <property type="match status" value="1"/>
</dbReference>
<dbReference type="PANTHER" id="PTHR46072">
    <property type="entry name" value="AMIDASE-RELATED-RELATED"/>
    <property type="match status" value="1"/>
</dbReference>
<evidence type="ECO:0000256" key="5">
    <source>
        <dbReference type="SAM" id="MobiDB-lite"/>
    </source>
</evidence>
<dbReference type="Pfam" id="PF01425">
    <property type="entry name" value="Amidase"/>
    <property type="match status" value="1"/>
</dbReference>
<evidence type="ECO:0000313" key="8">
    <source>
        <dbReference type="EMBL" id="RFU29945.1"/>
    </source>
</evidence>